<dbReference type="InterPro" id="IPR003591">
    <property type="entry name" value="Leu-rich_rpt_typical-subtyp"/>
</dbReference>
<organism evidence="6">
    <name type="scientific">Diabrotica virgifera virgifera</name>
    <name type="common">western corn rootworm</name>
    <dbReference type="NCBI Taxonomy" id="50390"/>
    <lineage>
        <taxon>Eukaryota</taxon>
        <taxon>Metazoa</taxon>
        <taxon>Ecdysozoa</taxon>
        <taxon>Arthropoda</taxon>
        <taxon>Hexapoda</taxon>
        <taxon>Insecta</taxon>
        <taxon>Pterygota</taxon>
        <taxon>Neoptera</taxon>
        <taxon>Endopterygota</taxon>
        <taxon>Coleoptera</taxon>
        <taxon>Polyphaga</taxon>
        <taxon>Cucujiformia</taxon>
        <taxon>Chrysomeloidea</taxon>
        <taxon>Chrysomelidae</taxon>
        <taxon>Galerucinae</taxon>
        <taxon>Diabroticina</taxon>
        <taxon>Diabroticites</taxon>
        <taxon>Diabrotica</taxon>
    </lineage>
</organism>
<dbReference type="PROSITE" id="PS51450">
    <property type="entry name" value="LRR"/>
    <property type="match status" value="1"/>
</dbReference>
<accession>A0A6P7FGA9</accession>
<dbReference type="Gene3D" id="3.80.10.10">
    <property type="entry name" value="Ribonuclease Inhibitor"/>
    <property type="match status" value="2"/>
</dbReference>
<feature type="transmembrane region" description="Helical" evidence="4">
    <location>
        <begin position="575"/>
        <end position="601"/>
    </location>
</feature>
<dbReference type="KEGG" id="dvv:114329846"/>
<evidence type="ECO:0000256" key="2">
    <source>
        <dbReference type="ARBA" id="ARBA00022729"/>
    </source>
</evidence>
<keyword evidence="3" id="KW-0677">Repeat</keyword>
<evidence type="ECO:0000256" key="4">
    <source>
        <dbReference type="SAM" id="Phobius"/>
    </source>
</evidence>
<dbReference type="InterPro" id="IPR001611">
    <property type="entry name" value="Leu-rich_rpt"/>
</dbReference>
<keyword evidence="4" id="KW-1133">Transmembrane helix</keyword>
<reference evidence="6" key="1">
    <citation type="submission" date="2025-08" db="UniProtKB">
        <authorList>
            <consortium name="RefSeq"/>
        </authorList>
    </citation>
    <scope>IDENTIFICATION</scope>
    <source>
        <tissue evidence="6">Whole insect</tissue>
    </source>
</reference>
<name>A0A6P7FGA9_DIAVI</name>
<keyword evidence="4" id="KW-0812">Transmembrane</keyword>
<dbReference type="PANTHER" id="PTHR24369">
    <property type="entry name" value="ANTIGEN BSP, PUTATIVE-RELATED"/>
    <property type="match status" value="1"/>
</dbReference>
<dbReference type="Pfam" id="PF13855">
    <property type="entry name" value="LRR_8"/>
    <property type="match status" value="2"/>
</dbReference>
<dbReference type="GO" id="GO:0005886">
    <property type="term" value="C:plasma membrane"/>
    <property type="evidence" value="ECO:0007669"/>
    <property type="project" value="TreeGrafter"/>
</dbReference>
<keyword evidence="4" id="KW-0472">Membrane</keyword>
<evidence type="ECO:0000256" key="3">
    <source>
        <dbReference type="ARBA" id="ARBA00022737"/>
    </source>
</evidence>
<sequence>MAFLSYSCIILVFGMYLSNNEVAGTTCRDDVNQTVTVMDSYDDYESEPIEYTTIHEIDTICQNVTLPLNASHNTFCNGCLQTLRIEQSNISVIPPLAFSHEPKVTALFLSDLNISQILPGAFGQTILTLIDLSGNNLSEISLGVFNSLHNLKALVLSKNKLTMLPNHCFTGLTNLEVLDLSYNKLLAFYFAVFDPSLHTMSILDLSYNELLKFEVDVKINISKIVLKNNSLRSMDFCPLMFHQVQMSINKIDQLVSEKCITNETRLIHFDVSFNNIDKIDPTYFENATKLIKLNLNNNNISNLPQEIFSNLNRVQELNISHNSIKTCEFGIFDNLKNIKTVDISNNKLDGYPKSLHSLSTLTKLYLENNGILNIDPKYFDDFPVLKEISLSTMNLSCDNLVDLFRVLKKRNVTIISKAVKNASSVHGIACTNPEEIVSSKLPLYENASNEVLENVFQNYFDSGFKKSNFFKYLNNFQLSNSVANIQQEPFSPTEKSELEEKLEENSKDINDLSYLFRQYLAKENVNKDENNSDESINDVNLGSYLNSLNETIASKLTDNKADEIIDTQANEYEKIIVLLSINTILFIFVCISILVVVVYYIKKPYKSVPQEQVELVSKC</sequence>
<dbReference type="PRINTS" id="PR00019">
    <property type="entry name" value="LEURICHRPT"/>
</dbReference>
<evidence type="ECO:0000256" key="1">
    <source>
        <dbReference type="ARBA" id="ARBA00022614"/>
    </source>
</evidence>
<dbReference type="InterPro" id="IPR032675">
    <property type="entry name" value="LRR_dom_sf"/>
</dbReference>
<keyword evidence="1" id="KW-0433">Leucine-rich repeat</keyword>
<feature type="chain" id="PRO_5028207578" evidence="5">
    <location>
        <begin position="25"/>
        <end position="619"/>
    </location>
</feature>
<protein>
    <submittedName>
        <fullName evidence="6">Leucine-rich repeat-containing G-protein coupled receptor 4-like</fullName>
    </submittedName>
</protein>
<evidence type="ECO:0000256" key="5">
    <source>
        <dbReference type="SAM" id="SignalP"/>
    </source>
</evidence>
<dbReference type="AlphaFoldDB" id="A0A6P7FGA9"/>
<dbReference type="SMART" id="SM00369">
    <property type="entry name" value="LRR_TYP"/>
    <property type="match status" value="7"/>
</dbReference>
<dbReference type="InterPro" id="IPR050541">
    <property type="entry name" value="LRR_TM_domain-containing"/>
</dbReference>
<feature type="signal peptide" evidence="5">
    <location>
        <begin position="1"/>
        <end position="24"/>
    </location>
</feature>
<gene>
    <name evidence="6" type="primary">LOC114329846</name>
</gene>
<dbReference type="InParanoid" id="A0A6P7FGA9"/>
<keyword evidence="2 5" id="KW-0732">Signal</keyword>
<dbReference type="OrthoDB" id="6765403at2759"/>
<dbReference type="RefSeq" id="XP_028134901.1">
    <property type="nucleotide sequence ID" value="XM_028279100.1"/>
</dbReference>
<evidence type="ECO:0000313" key="6">
    <source>
        <dbReference type="RefSeq" id="XP_028134901.1"/>
    </source>
</evidence>
<dbReference type="SUPFAM" id="SSF52058">
    <property type="entry name" value="L domain-like"/>
    <property type="match status" value="1"/>
</dbReference>
<dbReference type="PANTHER" id="PTHR24369:SF210">
    <property type="entry name" value="CHAOPTIN-RELATED"/>
    <property type="match status" value="1"/>
</dbReference>
<proteinExistence type="predicted"/>